<dbReference type="Proteomes" id="UP000823775">
    <property type="component" value="Unassembled WGS sequence"/>
</dbReference>
<feature type="non-terminal residue" evidence="1">
    <location>
        <position position="74"/>
    </location>
</feature>
<reference evidence="1 2" key="1">
    <citation type="journal article" date="2021" name="BMC Genomics">
        <title>Datura genome reveals duplications of psychoactive alkaloid biosynthetic genes and high mutation rate following tissue culture.</title>
        <authorList>
            <person name="Rajewski A."/>
            <person name="Carter-House D."/>
            <person name="Stajich J."/>
            <person name="Litt A."/>
        </authorList>
    </citation>
    <scope>NUCLEOTIDE SEQUENCE [LARGE SCALE GENOMIC DNA]</scope>
    <source>
        <strain evidence="1">AR-01</strain>
    </source>
</reference>
<name>A0ABS8WHH6_DATST</name>
<dbReference type="EMBL" id="JACEIK010007422">
    <property type="protein sequence ID" value="MCE3050250.1"/>
    <property type="molecule type" value="Genomic_DNA"/>
</dbReference>
<keyword evidence="2" id="KW-1185">Reference proteome</keyword>
<proteinExistence type="predicted"/>
<comment type="caution">
    <text evidence="1">The sequence shown here is derived from an EMBL/GenBank/DDBJ whole genome shotgun (WGS) entry which is preliminary data.</text>
</comment>
<evidence type="ECO:0000313" key="2">
    <source>
        <dbReference type="Proteomes" id="UP000823775"/>
    </source>
</evidence>
<organism evidence="1 2">
    <name type="scientific">Datura stramonium</name>
    <name type="common">Jimsonweed</name>
    <name type="synonym">Common thornapple</name>
    <dbReference type="NCBI Taxonomy" id="4076"/>
    <lineage>
        <taxon>Eukaryota</taxon>
        <taxon>Viridiplantae</taxon>
        <taxon>Streptophyta</taxon>
        <taxon>Embryophyta</taxon>
        <taxon>Tracheophyta</taxon>
        <taxon>Spermatophyta</taxon>
        <taxon>Magnoliopsida</taxon>
        <taxon>eudicotyledons</taxon>
        <taxon>Gunneridae</taxon>
        <taxon>Pentapetalae</taxon>
        <taxon>asterids</taxon>
        <taxon>lamiids</taxon>
        <taxon>Solanales</taxon>
        <taxon>Solanaceae</taxon>
        <taxon>Solanoideae</taxon>
        <taxon>Datureae</taxon>
        <taxon>Datura</taxon>
    </lineage>
</organism>
<evidence type="ECO:0000313" key="1">
    <source>
        <dbReference type="EMBL" id="MCE3050250.1"/>
    </source>
</evidence>
<protein>
    <submittedName>
        <fullName evidence="1">Uncharacterized protein</fullName>
    </submittedName>
</protein>
<gene>
    <name evidence="1" type="ORF">HAX54_046750</name>
</gene>
<sequence length="74" mass="7940">MGRVDRSSMIRRGRGRRLLGMGLACGGGWDAVVSGGCGGRWSRGERGSYGSVGVLERREGEKILTRSLGEDINE</sequence>
<accession>A0ABS8WHH6</accession>